<gene>
    <name evidence="1" type="ORF">FF38_00339</name>
</gene>
<organism evidence="1 2">
    <name type="scientific">Lucilia cuprina</name>
    <name type="common">Green bottle fly</name>
    <name type="synonym">Australian sheep blowfly</name>
    <dbReference type="NCBI Taxonomy" id="7375"/>
    <lineage>
        <taxon>Eukaryota</taxon>
        <taxon>Metazoa</taxon>
        <taxon>Ecdysozoa</taxon>
        <taxon>Arthropoda</taxon>
        <taxon>Hexapoda</taxon>
        <taxon>Insecta</taxon>
        <taxon>Pterygota</taxon>
        <taxon>Neoptera</taxon>
        <taxon>Endopterygota</taxon>
        <taxon>Diptera</taxon>
        <taxon>Brachycera</taxon>
        <taxon>Muscomorpha</taxon>
        <taxon>Oestroidea</taxon>
        <taxon>Calliphoridae</taxon>
        <taxon>Luciliinae</taxon>
        <taxon>Lucilia</taxon>
    </lineage>
</organism>
<evidence type="ECO:0000313" key="1">
    <source>
        <dbReference type="EMBL" id="KNC29447.1"/>
    </source>
</evidence>
<accession>A0A0L0CB39</accession>
<evidence type="ECO:0000313" key="2">
    <source>
        <dbReference type="Proteomes" id="UP000037069"/>
    </source>
</evidence>
<proteinExistence type="predicted"/>
<comment type="caution">
    <text evidence="1">The sequence shown here is derived from an EMBL/GenBank/DDBJ whole genome shotgun (WGS) entry which is preliminary data.</text>
</comment>
<keyword evidence="2" id="KW-1185">Reference proteome</keyword>
<protein>
    <submittedName>
        <fullName evidence="1">Uncharacterized protein</fullName>
    </submittedName>
</protein>
<name>A0A0L0CB39_LUCCU</name>
<dbReference type="Proteomes" id="UP000037069">
    <property type="component" value="Unassembled WGS sequence"/>
</dbReference>
<reference evidence="1 2" key="1">
    <citation type="journal article" date="2015" name="Nat. Commun.">
        <title>Lucilia cuprina genome unlocks parasitic fly biology to underpin future interventions.</title>
        <authorList>
            <person name="Anstead C.A."/>
            <person name="Korhonen P.K."/>
            <person name="Young N.D."/>
            <person name="Hall R.S."/>
            <person name="Jex A.R."/>
            <person name="Murali S.C."/>
            <person name="Hughes D.S."/>
            <person name="Lee S.F."/>
            <person name="Perry T."/>
            <person name="Stroehlein A.J."/>
            <person name="Ansell B.R."/>
            <person name="Breugelmans B."/>
            <person name="Hofmann A."/>
            <person name="Qu J."/>
            <person name="Dugan S."/>
            <person name="Lee S.L."/>
            <person name="Chao H."/>
            <person name="Dinh H."/>
            <person name="Han Y."/>
            <person name="Doddapaneni H.V."/>
            <person name="Worley K.C."/>
            <person name="Muzny D.M."/>
            <person name="Ioannidis P."/>
            <person name="Waterhouse R.M."/>
            <person name="Zdobnov E.M."/>
            <person name="James P.J."/>
            <person name="Bagnall N.H."/>
            <person name="Kotze A.C."/>
            <person name="Gibbs R.A."/>
            <person name="Richards S."/>
            <person name="Batterham P."/>
            <person name="Gasser R.B."/>
        </authorList>
    </citation>
    <scope>NUCLEOTIDE SEQUENCE [LARGE SCALE GENOMIC DNA]</scope>
    <source>
        <strain evidence="1 2">LS</strain>
        <tissue evidence="1">Full body</tissue>
    </source>
</reference>
<sequence>MIIKAEFLNCNLRLNILNKIVLKDKLENWFDMQRPKEDQFLHMLGEYARIESLLTSDLNQHSELMDVDGMFKYVLQQQLQLQQEADMIPLTKNKFVKVSTKIRNNTTTSSRVCKQTIIGTFVNVNVVFEILWTFTVNGTFGNAQVTGLIQFGVARTALARYESKQSEDDGKEPGELHDD</sequence>
<dbReference type="EMBL" id="JRES01000664">
    <property type="protein sequence ID" value="KNC29447.1"/>
    <property type="molecule type" value="Genomic_DNA"/>
</dbReference>
<dbReference type="AlphaFoldDB" id="A0A0L0CB39"/>